<gene>
    <name evidence="1" type="ORF">G1H10_10815</name>
</gene>
<dbReference type="RefSeq" id="WP_163736744.1">
    <property type="nucleotide sequence ID" value="NZ_JAAGOA010000006.1"/>
</dbReference>
<dbReference type="AlphaFoldDB" id="A0A6L9S6F6"/>
<dbReference type="Proteomes" id="UP000475214">
    <property type="component" value="Unassembled WGS sequence"/>
</dbReference>
<evidence type="ECO:0000313" key="2">
    <source>
        <dbReference type="Proteomes" id="UP000475214"/>
    </source>
</evidence>
<proteinExistence type="predicted"/>
<name>A0A6L9S6F6_9ACTN</name>
<dbReference type="EMBL" id="JAAGOA010000006">
    <property type="protein sequence ID" value="NEE00659.1"/>
    <property type="molecule type" value="Genomic_DNA"/>
</dbReference>
<sequence>MSNSIGHETMRTSYGRTVEVGRLRLPGLTAPVDRVILDVPRDNPEYDDLWLSLSPQEARELAARLMRHASEAESAD</sequence>
<reference evidence="1 2" key="1">
    <citation type="submission" date="2020-02" db="EMBL/GenBank/DDBJ databases">
        <authorList>
            <person name="Li X.-J."/>
            <person name="Han X.-M."/>
        </authorList>
    </citation>
    <scope>NUCLEOTIDE SEQUENCE [LARGE SCALE GENOMIC DNA]</scope>
    <source>
        <strain evidence="1 2">CCTCC AB 2017055</strain>
    </source>
</reference>
<accession>A0A6L9S6F6</accession>
<keyword evidence="2" id="KW-1185">Reference proteome</keyword>
<comment type="caution">
    <text evidence="1">The sequence shown here is derived from an EMBL/GenBank/DDBJ whole genome shotgun (WGS) entry which is preliminary data.</text>
</comment>
<organism evidence="1 2">
    <name type="scientific">Phytoactinopolyspora halotolerans</name>
    <dbReference type="NCBI Taxonomy" id="1981512"/>
    <lineage>
        <taxon>Bacteria</taxon>
        <taxon>Bacillati</taxon>
        <taxon>Actinomycetota</taxon>
        <taxon>Actinomycetes</taxon>
        <taxon>Jiangellales</taxon>
        <taxon>Jiangellaceae</taxon>
        <taxon>Phytoactinopolyspora</taxon>
    </lineage>
</organism>
<evidence type="ECO:0000313" key="1">
    <source>
        <dbReference type="EMBL" id="NEE00659.1"/>
    </source>
</evidence>
<protein>
    <submittedName>
        <fullName evidence="1">Uncharacterized protein</fullName>
    </submittedName>
</protein>